<dbReference type="RefSeq" id="WP_091728000.1">
    <property type="nucleotide sequence ID" value="NZ_FNQE01000008.1"/>
</dbReference>
<evidence type="ECO:0000256" key="1">
    <source>
        <dbReference type="ARBA" id="ARBA00006964"/>
    </source>
</evidence>
<organism evidence="4 5">
    <name type="scientific">Proteiniborus ethanoligenes</name>
    <dbReference type="NCBI Taxonomy" id="415015"/>
    <lineage>
        <taxon>Bacteria</taxon>
        <taxon>Bacillati</taxon>
        <taxon>Bacillota</taxon>
        <taxon>Clostridia</taxon>
        <taxon>Eubacteriales</taxon>
        <taxon>Proteiniborus</taxon>
    </lineage>
</organism>
<feature type="binding site" evidence="3">
    <location>
        <position position="60"/>
    </location>
    <ligand>
        <name>a divalent metal cation</name>
        <dbReference type="ChEBI" id="CHEBI:60240"/>
        <label>1</label>
    </ligand>
</feature>
<dbReference type="Proteomes" id="UP000198625">
    <property type="component" value="Unassembled WGS sequence"/>
</dbReference>
<dbReference type="Pfam" id="PF01784">
    <property type="entry name" value="DUF34_NIF3"/>
    <property type="match status" value="1"/>
</dbReference>
<dbReference type="OrthoDB" id="9798371at2"/>
<feature type="binding site" evidence="3">
    <location>
        <position position="111"/>
    </location>
    <ligand>
        <name>a divalent metal cation</name>
        <dbReference type="ChEBI" id="CHEBI:60240"/>
        <label>1</label>
    </ligand>
</feature>
<evidence type="ECO:0000256" key="3">
    <source>
        <dbReference type="PIRSR" id="PIRSR602678-1"/>
    </source>
</evidence>
<dbReference type="SUPFAM" id="SSF102705">
    <property type="entry name" value="NIF3 (NGG1p interacting factor 3)-like"/>
    <property type="match status" value="1"/>
</dbReference>
<evidence type="ECO:0000313" key="5">
    <source>
        <dbReference type="Proteomes" id="UP000198625"/>
    </source>
</evidence>
<sequence length="270" mass="29941">MNTNEIMKLALDMSGFDYIPADSEIYVEGKGIKKILFGIDIDSSDLYYAKANGYDAVIAHHPQASIINAHEVYKDHVKVMNKYGVPEEAAQKAIEDKYEMLKISAMSANYDSTISVAQMLNMPFLNIHQPLDEIGRRLMQDKVDQVCKDENATLEDVIKALSSFKEMQVARTKVELLIGDENGKAGKTVVAHGTYTNGGYDVANAYFENGVNTVVYIHITYPDYIRLKKENKGNLIVSGHIASDAVGINPFVEALREKGLEVTTVKGIIK</sequence>
<dbReference type="EMBL" id="FNQE01000008">
    <property type="protein sequence ID" value="SDY81862.1"/>
    <property type="molecule type" value="Genomic_DNA"/>
</dbReference>
<evidence type="ECO:0000313" key="4">
    <source>
        <dbReference type="EMBL" id="SDY81862.1"/>
    </source>
</evidence>
<evidence type="ECO:0000256" key="2">
    <source>
        <dbReference type="ARBA" id="ARBA00022112"/>
    </source>
</evidence>
<protein>
    <recommendedName>
        <fullName evidence="2">GTP cyclohydrolase 1 type 2 homolog</fullName>
    </recommendedName>
</protein>
<proteinExistence type="inferred from homology"/>
<dbReference type="GO" id="GO:0016787">
    <property type="term" value="F:hydrolase activity"/>
    <property type="evidence" value="ECO:0007669"/>
    <property type="project" value="UniProtKB-KW"/>
</dbReference>
<keyword evidence="3" id="KW-0479">Metal-binding</keyword>
<keyword evidence="4" id="KW-0378">Hydrolase</keyword>
<reference evidence="4 5" key="1">
    <citation type="submission" date="2016-10" db="EMBL/GenBank/DDBJ databases">
        <authorList>
            <person name="de Groot N.N."/>
        </authorList>
    </citation>
    <scope>NUCLEOTIDE SEQUENCE [LARGE SCALE GENOMIC DNA]</scope>
    <source>
        <strain evidence="4 5">DSM 21650</strain>
    </source>
</reference>
<comment type="similarity">
    <text evidence="1">Belongs to the GTP cyclohydrolase I type 2/NIF3 family.</text>
</comment>
<keyword evidence="5" id="KW-1185">Reference proteome</keyword>
<name>A0A1H3MYY8_9FIRM</name>
<gene>
    <name evidence="4" type="ORF">SAMN05660462_00980</name>
</gene>
<dbReference type="AlphaFoldDB" id="A0A1H3MYY8"/>
<accession>A0A1H3MYY8</accession>
<dbReference type="InterPro" id="IPR002678">
    <property type="entry name" value="DUF34/NIF3"/>
</dbReference>
<dbReference type="InterPro" id="IPR036069">
    <property type="entry name" value="DUF34/NIF3_sf"/>
</dbReference>
<feature type="binding site" evidence="3">
    <location>
        <position position="240"/>
    </location>
    <ligand>
        <name>a divalent metal cation</name>
        <dbReference type="ChEBI" id="CHEBI:60240"/>
        <label>1</label>
    </ligand>
</feature>
<feature type="binding site" evidence="3">
    <location>
        <position position="61"/>
    </location>
    <ligand>
        <name>a divalent metal cation</name>
        <dbReference type="ChEBI" id="CHEBI:60240"/>
        <label>1</label>
    </ligand>
</feature>
<dbReference type="STRING" id="415015.SAMN05660462_00980"/>